<feature type="transmembrane region" description="Helical" evidence="6">
    <location>
        <begin position="762"/>
        <end position="784"/>
    </location>
</feature>
<protein>
    <submittedName>
        <fullName evidence="9">ABC transporter permease</fullName>
    </submittedName>
</protein>
<evidence type="ECO:0000256" key="1">
    <source>
        <dbReference type="ARBA" id="ARBA00004651"/>
    </source>
</evidence>
<feature type="transmembrane region" description="Helical" evidence="6">
    <location>
        <begin position="683"/>
        <end position="705"/>
    </location>
</feature>
<name>A0ABW3AUJ6_9SPHI</name>
<comment type="subcellular location">
    <subcellularLocation>
        <location evidence="1">Cell membrane</location>
        <topology evidence="1">Multi-pass membrane protein</topology>
    </subcellularLocation>
</comment>
<proteinExistence type="predicted"/>
<evidence type="ECO:0000313" key="10">
    <source>
        <dbReference type="Proteomes" id="UP001597010"/>
    </source>
</evidence>
<feature type="transmembrane region" description="Helical" evidence="6">
    <location>
        <begin position="732"/>
        <end position="750"/>
    </location>
</feature>
<evidence type="ECO:0000259" key="7">
    <source>
        <dbReference type="Pfam" id="PF02687"/>
    </source>
</evidence>
<evidence type="ECO:0000256" key="5">
    <source>
        <dbReference type="ARBA" id="ARBA00023136"/>
    </source>
</evidence>
<dbReference type="InterPro" id="IPR025857">
    <property type="entry name" value="MacB_PCD"/>
</dbReference>
<accession>A0ABW3AUJ6</accession>
<feature type="domain" description="ABC3 transporter permease C-terminal" evidence="7">
    <location>
        <begin position="296"/>
        <end position="413"/>
    </location>
</feature>
<evidence type="ECO:0000256" key="6">
    <source>
        <dbReference type="SAM" id="Phobius"/>
    </source>
</evidence>
<keyword evidence="4 6" id="KW-1133">Transmembrane helix</keyword>
<feature type="domain" description="MacB-like periplasmic core" evidence="8">
    <location>
        <begin position="445"/>
        <end position="623"/>
    </location>
</feature>
<dbReference type="Pfam" id="PF12704">
    <property type="entry name" value="MacB_PCD"/>
    <property type="match status" value="2"/>
</dbReference>
<evidence type="ECO:0000256" key="4">
    <source>
        <dbReference type="ARBA" id="ARBA00022989"/>
    </source>
</evidence>
<feature type="domain" description="ABC3 transporter permease C-terminal" evidence="7">
    <location>
        <begin position="683"/>
        <end position="793"/>
    </location>
</feature>
<keyword evidence="3 6" id="KW-0812">Transmembrane</keyword>
<feature type="transmembrane region" description="Helical" evidence="6">
    <location>
        <begin position="435"/>
        <end position="454"/>
    </location>
</feature>
<dbReference type="PANTHER" id="PTHR30572">
    <property type="entry name" value="MEMBRANE COMPONENT OF TRANSPORTER-RELATED"/>
    <property type="match status" value="1"/>
</dbReference>
<feature type="transmembrane region" description="Helical" evidence="6">
    <location>
        <begin position="294"/>
        <end position="314"/>
    </location>
</feature>
<dbReference type="EMBL" id="JBHTHZ010000005">
    <property type="protein sequence ID" value="MFD0793939.1"/>
    <property type="molecule type" value="Genomic_DNA"/>
</dbReference>
<dbReference type="RefSeq" id="WP_377114498.1">
    <property type="nucleotide sequence ID" value="NZ_JBHTHZ010000005.1"/>
</dbReference>
<keyword evidence="10" id="KW-1185">Reference proteome</keyword>
<keyword evidence="5 6" id="KW-0472">Membrane</keyword>
<feature type="transmembrane region" description="Helical" evidence="6">
    <location>
        <begin position="335"/>
        <end position="366"/>
    </location>
</feature>
<reference evidence="10" key="1">
    <citation type="journal article" date="2019" name="Int. J. Syst. Evol. Microbiol.">
        <title>The Global Catalogue of Microorganisms (GCM) 10K type strain sequencing project: providing services to taxonomists for standard genome sequencing and annotation.</title>
        <authorList>
            <consortium name="The Broad Institute Genomics Platform"/>
            <consortium name="The Broad Institute Genome Sequencing Center for Infectious Disease"/>
            <person name="Wu L."/>
            <person name="Ma J."/>
        </authorList>
    </citation>
    <scope>NUCLEOTIDE SEQUENCE [LARGE SCALE GENOMIC DNA]</scope>
    <source>
        <strain evidence="10">CCUG 61484</strain>
    </source>
</reference>
<evidence type="ECO:0000256" key="3">
    <source>
        <dbReference type="ARBA" id="ARBA00022692"/>
    </source>
</evidence>
<dbReference type="InterPro" id="IPR003838">
    <property type="entry name" value="ABC3_permease_C"/>
</dbReference>
<evidence type="ECO:0000313" key="9">
    <source>
        <dbReference type="EMBL" id="MFD0793939.1"/>
    </source>
</evidence>
<dbReference type="PANTHER" id="PTHR30572:SF18">
    <property type="entry name" value="ABC-TYPE MACROLIDE FAMILY EXPORT SYSTEM PERMEASE COMPONENT 2"/>
    <property type="match status" value="1"/>
</dbReference>
<sequence length="803" mass="89916">MFKNYIKIAWRSLLRNKSYTTINIIGLAIGITAGLLIFLVIGFETSFDSFHDRKNEIYRVITERHAPDGIKYKQGVPFPTGPALRLAYPQLPLVASIFNGENALVTITDDRNHQIKKFKDDDVYFAEPEILKMFNVEWLEGDKKGALTEPNTVLLSQRIAEKYFGNWHNATGRIITYEKKVNLKVIGVLKNPPRNTDIPFDIAASYLTLKSTDQGPILTDWGSNMSAHNCFVVLPPNVTAANFNKFLNGFTKAQRGNEKISDYLVLQKLTDMHFDVRVGAFNGHIFSKELINTLTLIGIFLIIIACVNFINMATAQAVNRSKEVGIRKVLGSARLSLIMQFVSETFIITVFAVVLGVVLSIAVLPWLNKLLELDLTANFIQNPNVLGFLVIATISITLLSGTYPALVLSGYNPVKALKNKVTSGNKKGITLRRGLVVLQFGIAQVLVIATIIVINQLDYFKTSPLGFDKDAMLTVQLPNDSLSRHTLKSLSSRILTLPGVKDISYSFGSPSDNKNWGTTINYNDKPEEEDFKVSLKWADPEFYKIYNIKFVAGGPYNLSDTISGFVVNEAFVKSLGVKQAKDVIGKKITVWDDKSARIVGVVKDFNTTSLRDQIPPVLMASWAEQYEIANIKVQDNNLKQTLTSIQNIWNQTFPDDVYTYKFLDEKIANFYKKESQLSQLYKIFAGIAVFISCLGLYGMVSFMAMQRTKEVGIRKTLGASVSSIVYLFSKEFTLLILIAFGVAAPFAWYFMNQWLQDFTYRIHPGIGMFITAISLSLIIAWLTVGYKAFKAALTNPVKSLRSE</sequence>
<feature type="domain" description="MacB-like periplasmic core" evidence="8">
    <location>
        <begin position="20"/>
        <end position="242"/>
    </location>
</feature>
<dbReference type="Pfam" id="PF02687">
    <property type="entry name" value="FtsX"/>
    <property type="match status" value="2"/>
</dbReference>
<feature type="transmembrane region" description="Helical" evidence="6">
    <location>
        <begin position="386"/>
        <end position="414"/>
    </location>
</feature>
<organism evidence="9 10">
    <name type="scientific">Mucilaginibacter litoreus</name>
    <dbReference type="NCBI Taxonomy" id="1048221"/>
    <lineage>
        <taxon>Bacteria</taxon>
        <taxon>Pseudomonadati</taxon>
        <taxon>Bacteroidota</taxon>
        <taxon>Sphingobacteriia</taxon>
        <taxon>Sphingobacteriales</taxon>
        <taxon>Sphingobacteriaceae</taxon>
        <taxon>Mucilaginibacter</taxon>
    </lineage>
</organism>
<keyword evidence="2" id="KW-1003">Cell membrane</keyword>
<dbReference type="InterPro" id="IPR050250">
    <property type="entry name" value="Macrolide_Exporter_MacB"/>
</dbReference>
<evidence type="ECO:0000259" key="8">
    <source>
        <dbReference type="Pfam" id="PF12704"/>
    </source>
</evidence>
<feature type="transmembrane region" description="Helical" evidence="6">
    <location>
        <begin position="21"/>
        <end position="43"/>
    </location>
</feature>
<gene>
    <name evidence="9" type="ORF">ACFQZX_09930</name>
</gene>
<dbReference type="Proteomes" id="UP001597010">
    <property type="component" value="Unassembled WGS sequence"/>
</dbReference>
<comment type="caution">
    <text evidence="9">The sequence shown here is derived from an EMBL/GenBank/DDBJ whole genome shotgun (WGS) entry which is preliminary data.</text>
</comment>
<evidence type="ECO:0000256" key="2">
    <source>
        <dbReference type="ARBA" id="ARBA00022475"/>
    </source>
</evidence>